<reference evidence="2" key="1">
    <citation type="submission" date="2011-08" db="EMBL/GenBank/DDBJ databases">
        <authorList>
            <person name="Zhou J."/>
        </authorList>
    </citation>
    <scope>NUCLEOTIDE SEQUENCE</scope>
    <source>
        <strain evidence="2">AsmCX</strain>
    </source>
</reference>
<dbReference type="EnsemblMetazoa" id="XM_031930795">
    <property type="protein sequence ID" value="XP_031786655"/>
    <property type="gene ID" value="LOC100114139"/>
</dbReference>
<reference evidence="3" key="3">
    <citation type="submission" date="2021-01" db="UniProtKB">
        <authorList>
            <consortium name="EnsemblMetazoa"/>
        </authorList>
    </citation>
    <scope>IDENTIFICATION</scope>
</reference>
<feature type="signal peptide" evidence="1">
    <location>
        <begin position="1"/>
        <end position="18"/>
    </location>
</feature>
<dbReference type="EMBL" id="HE578241">
    <property type="protein sequence ID" value="CCD17825.1"/>
    <property type="molecule type" value="Genomic_DNA"/>
</dbReference>
<dbReference type="SUPFAM" id="SSF47565">
    <property type="entry name" value="Insect pheromone/odorant-binding proteins"/>
    <property type="match status" value="1"/>
</dbReference>
<evidence type="ECO:0000313" key="4">
    <source>
        <dbReference type="Proteomes" id="UP000002358"/>
    </source>
</evidence>
<proteinExistence type="predicted"/>
<evidence type="ECO:0000313" key="3">
    <source>
        <dbReference type="EnsemblMetazoa" id="XP_031786655"/>
    </source>
</evidence>
<keyword evidence="4" id="KW-1185">Reference proteome</keyword>
<dbReference type="Proteomes" id="UP000002358">
    <property type="component" value="Chromosome 4"/>
</dbReference>
<dbReference type="Pfam" id="PF01395">
    <property type="entry name" value="PBP_GOBP"/>
    <property type="match status" value="1"/>
</dbReference>
<reference evidence="2" key="2">
    <citation type="submission" date="2011-11" db="EMBL/GenBank/DDBJ databases">
        <title>Unique features of odorant binding proteins revealed by genome annotation and comparative analyses of the parasitoid wasp Nasonia vitripennis.</title>
        <authorList>
            <person name="Zhou J.J."/>
            <person name="Vieira F.G."/>
            <person name="Foret S."/>
            <person name="He X.L."/>
            <person name="Rozas J."/>
            <person name="Field L.M."/>
        </authorList>
    </citation>
    <scope>NUCLEOTIDE SEQUENCE</scope>
    <source>
        <strain evidence="2">AsmCX</strain>
    </source>
</reference>
<dbReference type="CDD" id="cd23992">
    <property type="entry name" value="PBP_GOBP"/>
    <property type="match status" value="1"/>
</dbReference>
<dbReference type="GO" id="GO:0005549">
    <property type="term" value="F:odorant binding"/>
    <property type="evidence" value="ECO:0007669"/>
    <property type="project" value="InterPro"/>
</dbReference>
<dbReference type="InParanoid" id="G8B1R1"/>
<keyword evidence="1" id="KW-0732">Signal</keyword>
<protein>
    <submittedName>
        <fullName evidence="2">Putative odorant binding protein 56</fullName>
    </submittedName>
</protein>
<name>G8B1R1_NASVI</name>
<dbReference type="Gene3D" id="1.10.238.20">
    <property type="entry name" value="Pheromone/general odorant binding protein domain"/>
    <property type="match status" value="1"/>
</dbReference>
<dbReference type="InterPro" id="IPR036728">
    <property type="entry name" value="PBP_GOBP_sf"/>
</dbReference>
<feature type="chain" id="PRO_5014574435" evidence="1">
    <location>
        <begin position="19"/>
        <end position="155"/>
    </location>
</feature>
<dbReference type="HOGENOM" id="CLU_1697606_0_0_1"/>
<accession>G8B1R1</accession>
<organism evidence="2">
    <name type="scientific">Nasonia vitripennis</name>
    <name type="common">Parasitic wasp</name>
    <dbReference type="NCBI Taxonomy" id="7425"/>
    <lineage>
        <taxon>Eukaryota</taxon>
        <taxon>Metazoa</taxon>
        <taxon>Ecdysozoa</taxon>
        <taxon>Arthropoda</taxon>
        <taxon>Hexapoda</taxon>
        <taxon>Insecta</taxon>
        <taxon>Pterygota</taxon>
        <taxon>Neoptera</taxon>
        <taxon>Endopterygota</taxon>
        <taxon>Hymenoptera</taxon>
        <taxon>Apocrita</taxon>
        <taxon>Proctotrupomorpha</taxon>
        <taxon>Chalcidoidea</taxon>
        <taxon>Pteromalidae</taxon>
        <taxon>Pteromalinae</taxon>
        <taxon>Nasonia</taxon>
    </lineage>
</organism>
<sequence length="155" mass="17871">MKLFVFCVFALCLTAANALFGPKLKEKLLEREDACLRETGNTLLSIDHVRRTKTLPEDGSLDKFALCLLKKHRIVNDDDTVNKDKHRYYLILDDGRKKEYAEDCVLSSGGSNNGEIARHLLSCLLKTDIFFIDWSYRSQEVLSQMRQRQKQKTQA</sequence>
<evidence type="ECO:0000313" key="2">
    <source>
        <dbReference type="EMBL" id="CCD17825.1"/>
    </source>
</evidence>
<gene>
    <name evidence="2" type="primary">OBP56</name>
</gene>
<dbReference type="InterPro" id="IPR006170">
    <property type="entry name" value="PBP/GOBP"/>
</dbReference>
<dbReference type="SMR" id="G8B1R1"/>
<evidence type="ECO:0000256" key="1">
    <source>
        <dbReference type="SAM" id="SignalP"/>
    </source>
</evidence>
<dbReference type="AlphaFoldDB" id="G8B1R1"/>